<reference evidence="1 2" key="1">
    <citation type="journal article" date="2015" name="Genome Announc.">
        <title>Genome Sequence of Lactobacillus curieae CCTCC M 2011381T, a Novel Producer of Gamma-aminobutyric Acid.</title>
        <authorList>
            <person name="Wang Y."/>
            <person name="Wang Y."/>
            <person name="Lang C."/>
            <person name="Wei D."/>
            <person name="Xu P."/>
            <person name="Xie J."/>
        </authorList>
    </citation>
    <scope>NUCLEOTIDE SEQUENCE [LARGE SCALE GENOMIC DNA]</scope>
    <source>
        <strain evidence="1 2">CCTCC M 2011381</strain>
    </source>
</reference>
<keyword evidence="2" id="KW-1185">Reference proteome</keyword>
<protein>
    <submittedName>
        <fullName evidence="1">Uncharacterized protein</fullName>
    </submittedName>
</protein>
<evidence type="ECO:0000313" key="1">
    <source>
        <dbReference type="EMBL" id="AQW20750.1"/>
    </source>
</evidence>
<name>A0A1S6QGM5_9LACO</name>
<dbReference type="Proteomes" id="UP000030361">
    <property type="component" value="Chromosome"/>
</dbReference>
<gene>
    <name evidence="1" type="ORF">PL11_001875</name>
</gene>
<dbReference type="AlphaFoldDB" id="A0A1S6QGM5"/>
<organism evidence="1 2">
    <name type="scientific">Lentilactobacillus curieae</name>
    <dbReference type="NCBI Taxonomy" id="1138822"/>
    <lineage>
        <taxon>Bacteria</taxon>
        <taxon>Bacillati</taxon>
        <taxon>Bacillota</taxon>
        <taxon>Bacilli</taxon>
        <taxon>Lactobacillales</taxon>
        <taxon>Lactobacillaceae</taxon>
        <taxon>Lentilactobacillus</taxon>
    </lineage>
</organism>
<accession>A0A1S6QGM5</accession>
<dbReference type="RefSeq" id="WP_078256884.1">
    <property type="nucleotide sequence ID" value="NZ_CP018906.1"/>
</dbReference>
<proteinExistence type="predicted"/>
<dbReference type="EMBL" id="CP018906">
    <property type="protein sequence ID" value="AQW20750.1"/>
    <property type="molecule type" value="Genomic_DNA"/>
</dbReference>
<dbReference type="KEGG" id="lcu:PL11_001875"/>
<evidence type="ECO:0000313" key="2">
    <source>
        <dbReference type="Proteomes" id="UP000030361"/>
    </source>
</evidence>
<sequence length="265" mass="28240">MSQSQTGVQFIDADTGKALGQKVLNKQVNEAAAQNTITNYANPTTASVDRYLNELGLTNYSLDGLNAGQVAANNSALANSQYGSYTKIFVKNQVTASVFSGAVNLMADVHYGMTSTNANGNQILADSTYVQNSKGQITTLGELKAAFKSALKGATGKYVNSQAVFDALKAQGLDDIYFLFKTSDSSFVTPNTLNNNLVGQGLIAGHATITPSQIASSPLYDQSKGGFQVQTPATVFTYTVNRKHVANLDASQYHNTFKDIFNSIN</sequence>